<comment type="similarity">
    <text evidence="2 6">Belongs to the FPP/GGPP synthase family.</text>
</comment>
<keyword evidence="3 6" id="KW-0808">Transferase</keyword>
<dbReference type="Pfam" id="PF00348">
    <property type="entry name" value="polyprenyl_synt"/>
    <property type="match status" value="1"/>
</dbReference>
<evidence type="ECO:0000256" key="1">
    <source>
        <dbReference type="ARBA" id="ARBA00001946"/>
    </source>
</evidence>
<comment type="cofactor">
    <cofactor evidence="1">
        <name>Mg(2+)</name>
        <dbReference type="ChEBI" id="CHEBI:18420"/>
    </cofactor>
</comment>
<dbReference type="GO" id="GO:0046872">
    <property type="term" value="F:metal ion binding"/>
    <property type="evidence" value="ECO:0007669"/>
    <property type="project" value="UniProtKB-KW"/>
</dbReference>
<evidence type="ECO:0000256" key="6">
    <source>
        <dbReference type="RuleBase" id="RU004466"/>
    </source>
</evidence>
<dbReference type="SFLD" id="SFLDS00005">
    <property type="entry name" value="Isoprenoid_Synthase_Type_I"/>
    <property type="match status" value="1"/>
</dbReference>
<dbReference type="PROSITE" id="PS00444">
    <property type="entry name" value="POLYPRENYL_SYNTHASE_2"/>
    <property type="match status" value="1"/>
</dbReference>
<keyword evidence="8" id="KW-1185">Reference proteome</keyword>
<dbReference type="InterPro" id="IPR008949">
    <property type="entry name" value="Isoprenoid_synthase_dom_sf"/>
</dbReference>
<proteinExistence type="inferred from homology"/>
<name>A0A2N3IHW7_9BACT</name>
<dbReference type="PANTHER" id="PTHR12001">
    <property type="entry name" value="GERANYLGERANYL PYROPHOSPHATE SYNTHASE"/>
    <property type="match status" value="1"/>
</dbReference>
<dbReference type="Proteomes" id="UP000233387">
    <property type="component" value="Unassembled WGS sequence"/>
</dbReference>
<dbReference type="Gene3D" id="1.10.600.10">
    <property type="entry name" value="Farnesyl Diphosphate Synthase"/>
    <property type="match status" value="1"/>
</dbReference>
<dbReference type="GO" id="GO:0008299">
    <property type="term" value="P:isoprenoid biosynthetic process"/>
    <property type="evidence" value="ECO:0007669"/>
    <property type="project" value="InterPro"/>
</dbReference>
<evidence type="ECO:0000256" key="2">
    <source>
        <dbReference type="ARBA" id="ARBA00006706"/>
    </source>
</evidence>
<dbReference type="InterPro" id="IPR000092">
    <property type="entry name" value="Polyprenyl_synt"/>
</dbReference>
<sequence>MDLNSYLGAIENFLQKSTYGTQPAELYEPIRYIMNLGGKRLRPVLVLLGYEIFDENWQRVVPASVAVEVFHNFTLMHDDIMDKAPLRRNHATVHTKWNENIAILSGDVMLVKAYEILLQGVEDRFLRSALQKFSRCATWVCEGQQWDMNFETRNNVSITEYLEMIRLKTAVLLGFALELGAMLAGANEVEQEKIRLIGENMGMGFQLKDDLLDVYGNPEKFGKQVGGDIIANKKTYLLIEALQNAQNEIKTELLNWLSVKEFNPQEKVQAVTAIYNQLGMREKTETIIQNYFQKAFDSLAEIQATENAKEKLRNFMTWLIERES</sequence>
<dbReference type="AlphaFoldDB" id="A0A2N3IHW7"/>
<evidence type="ECO:0000313" key="7">
    <source>
        <dbReference type="EMBL" id="PKQ69848.1"/>
    </source>
</evidence>
<dbReference type="PANTHER" id="PTHR12001:SF85">
    <property type="entry name" value="SHORT CHAIN ISOPRENYL DIPHOSPHATE SYNTHASE"/>
    <property type="match status" value="1"/>
</dbReference>
<dbReference type="OrthoDB" id="9805316at2"/>
<dbReference type="EMBL" id="NKXO01000015">
    <property type="protein sequence ID" value="PKQ69848.1"/>
    <property type="molecule type" value="Genomic_DNA"/>
</dbReference>
<evidence type="ECO:0000256" key="4">
    <source>
        <dbReference type="ARBA" id="ARBA00022723"/>
    </source>
</evidence>
<comment type="caution">
    <text evidence="7">The sequence shown here is derived from an EMBL/GenBank/DDBJ whole genome shotgun (WGS) entry which is preliminary data.</text>
</comment>
<gene>
    <name evidence="7" type="ORF">Rain11_1183</name>
</gene>
<dbReference type="SUPFAM" id="SSF48576">
    <property type="entry name" value="Terpenoid synthases"/>
    <property type="match status" value="1"/>
</dbReference>
<accession>A0A2N3IHW7</accession>
<keyword evidence="4" id="KW-0479">Metal-binding</keyword>
<dbReference type="CDD" id="cd00685">
    <property type="entry name" value="Trans_IPPS_HT"/>
    <property type="match status" value="1"/>
</dbReference>
<protein>
    <submittedName>
        <fullName evidence="7">Geranylgeranyl pyrophosphate synthase</fullName>
    </submittedName>
</protein>
<dbReference type="GO" id="GO:0004659">
    <property type="term" value="F:prenyltransferase activity"/>
    <property type="evidence" value="ECO:0007669"/>
    <property type="project" value="InterPro"/>
</dbReference>
<organism evidence="7 8">
    <name type="scientific">Raineya orbicola</name>
    <dbReference type="NCBI Taxonomy" id="2016530"/>
    <lineage>
        <taxon>Bacteria</taxon>
        <taxon>Pseudomonadati</taxon>
        <taxon>Bacteroidota</taxon>
        <taxon>Cytophagia</taxon>
        <taxon>Cytophagales</taxon>
        <taxon>Raineyaceae</taxon>
        <taxon>Raineya</taxon>
    </lineage>
</organism>
<evidence type="ECO:0000256" key="3">
    <source>
        <dbReference type="ARBA" id="ARBA00022679"/>
    </source>
</evidence>
<evidence type="ECO:0000313" key="8">
    <source>
        <dbReference type="Proteomes" id="UP000233387"/>
    </source>
</evidence>
<reference evidence="7 8" key="1">
    <citation type="submission" date="2017-06" db="EMBL/GenBank/DDBJ databases">
        <title>Raineya orbicola gen. nov., sp. nov. a slightly thermophilic bacterium of the phylum Bacteroidetes and the description of Raineyaceae fam. nov.</title>
        <authorList>
            <person name="Albuquerque L."/>
            <person name="Polonia A.R.M."/>
            <person name="Barroso C."/>
            <person name="Froufe H.J.C."/>
            <person name="Lage O."/>
            <person name="Lobo-Da-Cunha A."/>
            <person name="Egas C."/>
            <person name="Da Costa M.S."/>
        </authorList>
    </citation>
    <scope>NUCLEOTIDE SEQUENCE [LARGE SCALE GENOMIC DNA]</scope>
    <source>
        <strain evidence="7 8">SPSPC-11</strain>
    </source>
</reference>
<keyword evidence="5" id="KW-0460">Magnesium</keyword>
<evidence type="ECO:0000256" key="5">
    <source>
        <dbReference type="ARBA" id="ARBA00022842"/>
    </source>
</evidence>
<dbReference type="InterPro" id="IPR033749">
    <property type="entry name" value="Polyprenyl_synt_CS"/>
</dbReference>
<dbReference type="SFLD" id="SFLDG01017">
    <property type="entry name" value="Polyprenyl_Transferase_Like"/>
    <property type="match status" value="1"/>
</dbReference>